<dbReference type="Proteomes" id="UP001196843">
    <property type="component" value="Unassembled WGS sequence"/>
</dbReference>
<name>A0ABS7HMZ0_9MICO</name>
<evidence type="ECO:0000259" key="1">
    <source>
        <dbReference type="Pfam" id="PF25837"/>
    </source>
</evidence>
<feature type="domain" description="D-apionate lactonase N-terminal" evidence="1">
    <location>
        <begin position="7"/>
        <end position="217"/>
    </location>
</feature>
<protein>
    <submittedName>
        <fullName evidence="3">Uncharacterized protein</fullName>
    </submittedName>
</protein>
<accession>A0ABS7HMZ0</accession>
<reference evidence="3 4" key="1">
    <citation type="journal article" date="2021" name="MBio">
        <title>Poor Competitiveness of Bradyrhizobium in Pigeon Pea Root Colonization in Indian Soils.</title>
        <authorList>
            <person name="Chalasani D."/>
            <person name="Basu A."/>
            <person name="Pullabhotla S.V.S.R.N."/>
            <person name="Jorrin B."/>
            <person name="Neal A.L."/>
            <person name="Poole P.S."/>
            <person name="Podile A.R."/>
            <person name="Tkacz A."/>
        </authorList>
    </citation>
    <scope>NUCLEOTIDE SEQUENCE [LARGE SCALE GENOMIC DNA]</scope>
    <source>
        <strain evidence="3 4">HU14</strain>
    </source>
</reference>
<feature type="domain" description="D-apionate lactonase TIM barrel" evidence="2">
    <location>
        <begin position="257"/>
        <end position="515"/>
    </location>
</feature>
<dbReference type="EMBL" id="JAEUAW010000008">
    <property type="protein sequence ID" value="MBW9094339.1"/>
    <property type="molecule type" value="Genomic_DNA"/>
</dbReference>
<dbReference type="InterPro" id="IPR058788">
    <property type="entry name" value="ApnL_N"/>
</dbReference>
<comment type="caution">
    <text evidence="3">The sequence shown here is derived from an EMBL/GenBank/DDBJ whole genome shotgun (WGS) entry which is preliminary data.</text>
</comment>
<gene>
    <name evidence="3" type="ORF">JNB62_11655</name>
</gene>
<evidence type="ECO:0000259" key="2">
    <source>
        <dbReference type="Pfam" id="PF25838"/>
    </source>
</evidence>
<organism evidence="3 4">
    <name type="scientific">Microbacterium jejuense</name>
    <dbReference type="NCBI Taxonomy" id="1263637"/>
    <lineage>
        <taxon>Bacteria</taxon>
        <taxon>Bacillati</taxon>
        <taxon>Actinomycetota</taxon>
        <taxon>Actinomycetes</taxon>
        <taxon>Micrococcales</taxon>
        <taxon>Microbacteriaceae</taxon>
        <taxon>Microbacterium</taxon>
    </lineage>
</organism>
<evidence type="ECO:0000313" key="4">
    <source>
        <dbReference type="Proteomes" id="UP001196843"/>
    </source>
</evidence>
<dbReference type="Pfam" id="PF25838">
    <property type="entry name" value="Apionate_lact_M"/>
    <property type="match status" value="1"/>
</dbReference>
<dbReference type="RefSeq" id="WP_220301055.1">
    <property type="nucleotide sequence ID" value="NZ_JAEUAW010000008.1"/>
</dbReference>
<evidence type="ECO:0000313" key="3">
    <source>
        <dbReference type="EMBL" id="MBW9094339.1"/>
    </source>
</evidence>
<keyword evidence="4" id="KW-1185">Reference proteome</keyword>
<dbReference type="InterPro" id="IPR058787">
    <property type="entry name" value="ApnL_M"/>
</dbReference>
<dbReference type="Pfam" id="PF25837">
    <property type="entry name" value="Apionate_lact_N"/>
    <property type="match status" value="1"/>
</dbReference>
<proteinExistence type="predicted"/>
<sequence length="575" mass="61314">MTDAWHADEARVWRSGPWSLELRGDELADLAYEGRVVLRSVRAVVRDRNWDTAGIVVDRVDTSDLAVTLHVRSTGLGSDLRGVVRAEVRGDRLRVLTDLESATEFPTNRTGLVVLHPPTLAGSPLRVTHPDGRVEASTFPARISPHQPAFDIAGLAWSHDGLDVAVRFEGDVFEMEDQRNWTDASYKTYSRPLGLPFPYRLTAGERVRQSIDVEVSGTPLASDADPVARIRLVEGAPLPAIAVSASTAPDPAPDAPAATATAVLVELDLAMRNWRAALARAAAAGTPLDVRFVLSDEDPSTIHEGAEALRGLPVARVTAFWPTGPARHVSDLDAIALLREALVDAGVQTSVVGGARSHFTELNREHHRLPRGLDGIVFSSTPLFHSLGTAQLVESLPIQRLVASQAVEIAGGLRVHVGPISLRPHFNDVATTAPPMPAHDDLRDGYGSALTDAADPRQSAPELAAWTVASAAAFAVPGVATLAYFEEWGPRGLRTADGTARPLLDAVTALAALAGEPGLRGDSPDGLVWALGARTDEGDVVLVANLDRRTRTVEVELPGGGTRHAEVRPGTFTRV</sequence>